<feature type="chain" id="PRO_5012316901" evidence="1">
    <location>
        <begin position="16"/>
        <end position="36"/>
    </location>
</feature>
<proteinExistence type="predicted"/>
<feature type="signal peptide" evidence="1">
    <location>
        <begin position="1"/>
        <end position="15"/>
    </location>
</feature>
<keyword evidence="1" id="KW-0732">Signal</keyword>
<protein>
    <submittedName>
        <fullName evidence="2">Uncharacterized protein</fullName>
    </submittedName>
</protein>
<reference evidence="2" key="2">
    <citation type="journal article" date="2015" name="Data Brief">
        <title>Shoot transcriptome of the giant reed, Arundo donax.</title>
        <authorList>
            <person name="Barrero R.A."/>
            <person name="Guerrero F.D."/>
            <person name="Moolhuijzen P."/>
            <person name="Goolsby J.A."/>
            <person name="Tidwell J."/>
            <person name="Bellgard S.E."/>
            <person name="Bellgard M.I."/>
        </authorList>
    </citation>
    <scope>NUCLEOTIDE SEQUENCE</scope>
    <source>
        <tissue evidence="2">Shoot tissue taken approximately 20 cm above the soil surface</tissue>
    </source>
</reference>
<reference evidence="2" key="1">
    <citation type="submission" date="2014-09" db="EMBL/GenBank/DDBJ databases">
        <authorList>
            <person name="Magalhaes I.L.F."/>
            <person name="Oliveira U."/>
            <person name="Santos F.R."/>
            <person name="Vidigal T.H.D.A."/>
            <person name="Brescovit A.D."/>
            <person name="Santos A.J."/>
        </authorList>
    </citation>
    <scope>NUCLEOTIDE SEQUENCE</scope>
    <source>
        <tissue evidence="2">Shoot tissue taken approximately 20 cm above the soil surface</tissue>
    </source>
</reference>
<name>A0A0A9C997_ARUDO</name>
<accession>A0A0A9C997</accession>
<dbReference type="AlphaFoldDB" id="A0A0A9C997"/>
<evidence type="ECO:0000313" key="2">
    <source>
        <dbReference type="EMBL" id="JAD72096.1"/>
    </source>
</evidence>
<evidence type="ECO:0000256" key="1">
    <source>
        <dbReference type="SAM" id="SignalP"/>
    </source>
</evidence>
<sequence>MFLLTNLTFFQLVLSSYLKFRNYVSLKKNIFQKLHC</sequence>
<dbReference type="EMBL" id="GBRH01225799">
    <property type="protein sequence ID" value="JAD72096.1"/>
    <property type="molecule type" value="Transcribed_RNA"/>
</dbReference>
<organism evidence="2">
    <name type="scientific">Arundo donax</name>
    <name type="common">Giant reed</name>
    <name type="synonym">Donax arundinaceus</name>
    <dbReference type="NCBI Taxonomy" id="35708"/>
    <lineage>
        <taxon>Eukaryota</taxon>
        <taxon>Viridiplantae</taxon>
        <taxon>Streptophyta</taxon>
        <taxon>Embryophyta</taxon>
        <taxon>Tracheophyta</taxon>
        <taxon>Spermatophyta</taxon>
        <taxon>Magnoliopsida</taxon>
        <taxon>Liliopsida</taxon>
        <taxon>Poales</taxon>
        <taxon>Poaceae</taxon>
        <taxon>PACMAD clade</taxon>
        <taxon>Arundinoideae</taxon>
        <taxon>Arundineae</taxon>
        <taxon>Arundo</taxon>
    </lineage>
</organism>